<dbReference type="Pfam" id="PF04610">
    <property type="entry name" value="TrbL"/>
    <property type="match status" value="1"/>
</dbReference>
<dbReference type="InterPro" id="IPR007688">
    <property type="entry name" value="Conjugal_tfr_TrbL/VirB6"/>
</dbReference>
<evidence type="ECO:0000256" key="4">
    <source>
        <dbReference type="ARBA" id="ARBA00023136"/>
    </source>
</evidence>
<feature type="transmembrane region" description="Helical" evidence="5">
    <location>
        <begin position="179"/>
        <end position="200"/>
    </location>
</feature>
<evidence type="ECO:0000313" key="6">
    <source>
        <dbReference type="EMBL" id="CDM24336.1"/>
    </source>
</evidence>
<evidence type="ECO:0000256" key="3">
    <source>
        <dbReference type="ARBA" id="ARBA00022989"/>
    </source>
</evidence>
<evidence type="ECO:0000256" key="5">
    <source>
        <dbReference type="SAM" id="Phobius"/>
    </source>
</evidence>
<dbReference type="Proteomes" id="UP000019805">
    <property type="component" value="Chromosome"/>
</dbReference>
<dbReference type="OrthoDB" id="9077370at2"/>
<keyword evidence="7" id="KW-1185">Reference proteome</keyword>
<dbReference type="AlphaFoldDB" id="W8X4E0"/>
<proteinExistence type="predicted"/>
<evidence type="ECO:0000256" key="1">
    <source>
        <dbReference type="ARBA" id="ARBA00004141"/>
    </source>
</evidence>
<dbReference type="EMBL" id="HG916765">
    <property type="protein sequence ID" value="CDM24336.1"/>
    <property type="molecule type" value="Genomic_DNA"/>
</dbReference>
<evidence type="ECO:0000256" key="2">
    <source>
        <dbReference type="ARBA" id="ARBA00022692"/>
    </source>
</evidence>
<feature type="transmembrane region" description="Helical" evidence="5">
    <location>
        <begin position="242"/>
        <end position="261"/>
    </location>
</feature>
<keyword evidence="2 5" id="KW-0812">Transmembrane</keyword>
<keyword evidence="3 5" id="KW-1133">Transmembrane helix</keyword>
<accession>W8X4E0</accession>
<dbReference type="RefSeq" id="WP_043682312.1">
    <property type="nucleotide sequence ID" value="NZ_HG916765.1"/>
</dbReference>
<feature type="transmembrane region" description="Helical" evidence="5">
    <location>
        <begin position="206"/>
        <end position="230"/>
    </location>
</feature>
<evidence type="ECO:0000313" key="7">
    <source>
        <dbReference type="Proteomes" id="UP000019805"/>
    </source>
</evidence>
<organism evidence="6 7">
    <name type="scientific">Castellaniella defragrans (strain DSM 12143 / CCUG 39792 / 65Phen)</name>
    <name type="common">Alcaligenes defragrans</name>
    <dbReference type="NCBI Taxonomy" id="1437824"/>
    <lineage>
        <taxon>Bacteria</taxon>
        <taxon>Pseudomonadati</taxon>
        <taxon>Pseudomonadota</taxon>
        <taxon>Betaproteobacteria</taxon>
        <taxon>Burkholderiales</taxon>
        <taxon>Alcaligenaceae</taxon>
        <taxon>Castellaniella</taxon>
    </lineage>
</organism>
<gene>
    <name evidence="6" type="ORF">BN940_09376</name>
</gene>
<name>W8X4E0_CASD6</name>
<dbReference type="HOGENOM" id="CLU_065797_0_0_4"/>
<dbReference type="KEGG" id="cdn:BN940_09376"/>
<dbReference type="GO" id="GO:0016020">
    <property type="term" value="C:membrane"/>
    <property type="evidence" value="ECO:0007669"/>
    <property type="project" value="UniProtKB-SubCell"/>
</dbReference>
<dbReference type="eggNOG" id="COG3704">
    <property type="taxonomic scope" value="Bacteria"/>
</dbReference>
<reference evidence="6 7" key="1">
    <citation type="journal article" date="2014" name="BMC Microbiol.">
        <title>The oxygen-independent metabolism of cyclic monoterpenes in Castellaniella defragrans 65Phen.</title>
        <authorList>
            <person name="Petasch J."/>
            <person name="Disch E.M."/>
            <person name="Markert S."/>
            <person name="Becher D."/>
            <person name="Schweder T."/>
            <person name="Huttel B."/>
            <person name="Reinhardt R."/>
            <person name="Harder J."/>
        </authorList>
    </citation>
    <scope>NUCLEOTIDE SEQUENCE [LARGE SCALE GENOMIC DNA]</scope>
    <source>
        <strain evidence="6">65Phen</strain>
    </source>
</reference>
<keyword evidence="4 5" id="KW-0472">Membrane</keyword>
<sequence>MPATTNVFQGIGGTLDNATTTFVTNVAGDTIATVYPWALGALTLYITLYAYMMMTGQVQEPFKTGLLKMVKVMIVGTMALNADMYLNGVVEALRGIEEGLTSAFSGSAGGSIYASLDSSLSKGLELIMQCREKAQAASWREMGTIFMWYVIMGILAIGFALVVVFSGIAILMSTIYLKILFAIGPVFIMCLMFPVTAKFFDSWVGFVLNHVLIVALTAAVLTLGVTIYDNEISKVVIDSDQNMLMVALELLVVAAILYGIVKGVMPMAAALAGGISMAVMTARGLTDSLDKGRRGVQQTAKAGLALGKGAYGLGKGAYGLGKAGVNKLRGNSVSNAGGGGWQPAYNAATLGNLQRKSQ</sequence>
<feature type="transmembrane region" description="Helical" evidence="5">
    <location>
        <begin position="146"/>
        <end position="172"/>
    </location>
</feature>
<dbReference type="STRING" id="1437824.BN940_09376"/>
<comment type="subcellular location">
    <subcellularLocation>
        <location evidence="1">Membrane</location>
        <topology evidence="1">Multi-pass membrane protein</topology>
    </subcellularLocation>
</comment>
<dbReference type="GO" id="GO:0030255">
    <property type="term" value="P:protein secretion by the type IV secretion system"/>
    <property type="evidence" value="ECO:0007669"/>
    <property type="project" value="InterPro"/>
</dbReference>
<feature type="transmembrane region" description="Helical" evidence="5">
    <location>
        <begin position="34"/>
        <end position="54"/>
    </location>
</feature>
<protein>
    <submittedName>
        <fullName evidence="6">Inner membrane protein of type IV secretion of T-DNA complex, VirB6</fullName>
    </submittedName>
</protein>
<dbReference type="PATRIC" id="fig|1437824.5.peg.1853"/>